<feature type="transmembrane region" description="Helical" evidence="1">
    <location>
        <begin position="20"/>
        <end position="45"/>
    </location>
</feature>
<dbReference type="PIRSF" id="PIRSF037259">
    <property type="entry name" value="EcsB_ABC"/>
    <property type="match status" value="1"/>
</dbReference>
<evidence type="ECO:0000313" key="3">
    <source>
        <dbReference type="Proteomes" id="UP000195043"/>
    </source>
</evidence>
<keyword evidence="1" id="KW-1133">Transmembrane helix</keyword>
<feature type="transmembrane region" description="Helical" evidence="1">
    <location>
        <begin position="306"/>
        <end position="329"/>
    </location>
</feature>
<proteinExistence type="predicted"/>
<evidence type="ECO:0008006" key="4">
    <source>
        <dbReference type="Google" id="ProtNLM"/>
    </source>
</evidence>
<dbReference type="EMBL" id="NGKU01000001">
    <property type="protein sequence ID" value="OTN77766.1"/>
    <property type="molecule type" value="Genomic_DNA"/>
</dbReference>
<dbReference type="Proteomes" id="UP000195043">
    <property type="component" value="Unassembled WGS sequence"/>
</dbReference>
<protein>
    <recommendedName>
        <fullName evidence="4">ABC transporter EcsB</fullName>
    </recommendedName>
</protein>
<evidence type="ECO:0000313" key="2">
    <source>
        <dbReference type="EMBL" id="OTN77766.1"/>
    </source>
</evidence>
<feature type="transmembrane region" description="Helical" evidence="1">
    <location>
        <begin position="131"/>
        <end position="148"/>
    </location>
</feature>
<feature type="transmembrane region" description="Helical" evidence="1">
    <location>
        <begin position="169"/>
        <end position="186"/>
    </location>
</feature>
<keyword evidence="3" id="KW-1185">Reference proteome</keyword>
<feature type="transmembrane region" description="Helical" evidence="1">
    <location>
        <begin position="380"/>
        <end position="397"/>
    </location>
</feature>
<dbReference type="STRING" id="1834191.A5886_002867"/>
<feature type="transmembrane region" description="Helical" evidence="1">
    <location>
        <begin position="57"/>
        <end position="76"/>
    </location>
</feature>
<dbReference type="AlphaFoldDB" id="A0A242A9Q0"/>
<name>A0A242A9Q0_9ENTE</name>
<evidence type="ECO:0000256" key="1">
    <source>
        <dbReference type="SAM" id="Phobius"/>
    </source>
</evidence>
<keyword evidence="1" id="KW-0472">Membrane</keyword>
<feature type="transmembrane region" description="Helical" evidence="1">
    <location>
        <begin position="350"/>
        <end position="374"/>
    </location>
</feature>
<dbReference type="Pfam" id="PF05975">
    <property type="entry name" value="EcsB"/>
    <property type="match status" value="1"/>
</dbReference>
<keyword evidence="1" id="KW-0812">Transmembrane</keyword>
<gene>
    <name evidence="2" type="ORF">A5886_002867</name>
</gene>
<organism evidence="2 3">
    <name type="scientific">Candidatus Enterococcus testudinis</name>
    <dbReference type="NCBI Taxonomy" id="1834191"/>
    <lineage>
        <taxon>Bacteria</taxon>
        <taxon>Bacillati</taxon>
        <taxon>Bacillota</taxon>
        <taxon>Bacilli</taxon>
        <taxon>Lactobacillales</taxon>
        <taxon>Enterococcaceae</taxon>
        <taxon>Enterococcus</taxon>
    </lineage>
</organism>
<sequence>MMTEFFSQRLQQHQKHMMRYLRYVFNDHFALICTFLVGGLGLYYSELLKTLPQPFTLGGWIILLLWVSALSLGRLATLMKPADLIFLLAKESQMADYLKRALRYSMWLPLAVLFLIVGASMPLIVVSVAVPFAYFPVYVLMMWLLKISELTTQRLRLYQGTSEQVKRQRIIWFLAVLASISCSLWLSPWIGLLLAAAQFIGFVFLLKTPQQLLAWDEMIQQEQTRLHRIYRFINLFTDVPQITAQAQRRKYLDWTLNWVPKVHKNTYLYLYLRRLVRGGQYGGLYLRLTVIASLILSFVQESWISLIIGCLFIYLIGFQLIPLTNAFQYMVLTHLYPVQAKQSVDAMKKVLALLLFLTALIFAVIGCFTLATIAQWGLNAFGYFVFTGGFLKLYLPVRLKKMNP</sequence>
<feature type="transmembrane region" description="Helical" evidence="1">
    <location>
        <begin position="104"/>
        <end position="125"/>
    </location>
</feature>
<accession>A0A242A9Q0</accession>
<reference evidence="2 3" key="1">
    <citation type="submission" date="2017-05" db="EMBL/GenBank/DDBJ databases">
        <title>The Genome Sequence of Enterococcus sp. 8G7_MSG3316.</title>
        <authorList>
            <consortium name="The Broad Institute Genomics Platform"/>
            <consortium name="The Broad Institute Genomic Center for Infectious Diseases"/>
            <person name="Earl A."/>
            <person name="Manson A."/>
            <person name="Schwartman J."/>
            <person name="Gilmore M."/>
            <person name="Abouelleil A."/>
            <person name="Cao P."/>
            <person name="Chapman S."/>
            <person name="Cusick C."/>
            <person name="Shea T."/>
            <person name="Young S."/>
            <person name="Neafsey D."/>
            <person name="Nusbaum C."/>
            <person name="Birren B."/>
        </authorList>
    </citation>
    <scope>NUCLEOTIDE SEQUENCE [LARGE SCALE GENOMIC DNA]</scope>
    <source>
        <strain evidence="2 3">8G7_MSG3316</strain>
    </source>
</reference>
<dbReference type="InterPro" id="IPR010288">
    <property type="entry name" value="EcsB_ABC"/>
</dbReference>
<comment type="caution">
    <text evidence="2">The sequence shown here is derived from an EMBL/GenBank/DDBJ whole genome shotgun (WGS) entry which is preliminary data.</text>
</comment>
<dbReference type="GO" id="GO:0016020">
    <property type="term" value="C:membrane"/>
    <property type="evidence" value="ECO:0007669"/>
    <property type="project" value="InterPro"/>
</dbReference>